<evidence type="ECO:0000313" key="2">
    <source>
        <dbReference type="EMBL" id="NGM19021.1"/>
    </source>
</evidence>
<dbReference type="InterPro" id="IPR001509">
    <property type="entry name" value="Epimerase_deHydtase"/>
</dbReference>
<dbReference type="PANTHER" id="PTHR43245:SF13">
    <property type="entry name" value="UDP-D-APIOSE_UDP-D-XYLOSE SYNTHASE 2"/>
    <property type="match status" value="1"/>
</dbReference>
<dbReference type="InterPro" id="IPR036291">
    <property type="entry name" value="NAD(P)-bd_dom_sf"/>
</dbReference>
<organism evidence="2 3">
    <name type="scientific">Falsiroseomonas algicola</name>
    <dbReference type="NCBI Taxonomy" id="2716930"/>
    <lineage>
        <taxon>Bacteria</taxon>
        <taxon>Pseudomonadati</taxon>
        <taxon>Pseudomonadota</taxon>
        <taxon>Alphaproteobacteria</taxon>
        <taxon>Acetobacterales</taxon>
        <taxon>Roseomonadaceae</taxon>
        <taxon>Falsiroseomonas</taxon>
    </lineage>
</organism>
<gene>
    <name evidence="2" type="ORF">G3576_03270</name>
</gene>
<dbReference type="PANTHER" id="PTHR43245">
    <property type="entry name" value="BIFUNCTIONAL POLYMYXIN RESISTANCE PROTEIN ARNA"/>
    <property type="match status" value="1"/>
</dbReference>
<dbReference type="Gene3D" id="3.40.50.720">
    <property type="entry name" value="NAD(P)-binding Rossmann-like Domain"/>
    <property type="match status" value="1"/>
</dbReference>
<feature type="domain" description="NAD-dependent epimerase/dehydratase" evidence="1">
    <location>
        <begin position="6"/>
        <end position="205"/>
    </location>
</feature>
<accession>A0A6M1LFP5</accession>
<keyword evidence="3" id="KW-1185">Reference proteome</keyword>
<evidence type="ECO:0000259" key="1">
    <source>
        <dbReference type="Pfam" id="PF01370"/>
    </source>
</evidence>
<dbReference type="InterPro" id="IPR050177">
    <property type="entry name" value="Lipid_A_modif_metabolic_enz"/>
</dbReference>
<dbReference type="AlphaFoldDB" id="A0A6M1LFP5"/>
<proteinExistence type="predicted"/>
<comment type="caution">
    <text evidence="2">The sequence shown here is derived from an EMBL/GenBank/DDBJ whole genome shotgun (WGS) entry which is preliminary data.</text>
</comment>
<dbReference type="EMBL" id="JAAIKB010000001">
    <property type="protein sequence ID" value="NGM19021.1"/>
    <property type="molecule type" value="Genomic_DNA"/>
</dbReference>
<dbReference type="SUPFAM" id="SSF51735">
    <property type="entry name" value="NAD(P)-binding Rossmann-fold domains"/>
    <property type="match status" value="1"/>
</dbReference>
<dbReference type="Proteomes" id="UP000475385">
    <property type="component" value="Unassembled WGS sequence"/>
</dbReference>
<protein>
    <submittedName>
        <fullName evidence="2">NAD(P)-dependent oxidoreductase</fullName>
    </submittedName>
</protein>
<dbReference type="Pfam" id="PF01370">
    <property type="entry name" value="Epimerase"/>
    <property type="match status" value="1"/>
</dbReference>
<name>A0A6M1LFP5_9PROT</name>
<reference evidence="2 3" key="1">
    <citation type="submission" date="2020-03" db="EMBL/GenBank/DDBJ databases">
        <title>Roseomonas stagni sp. nov., isolated from pond water in Japan.</title>
        <authorList>
            <person name="Furuhata K."/>
            <person name="Miyamoto H."/>
            <person name="Goto K."/>
        </authorList>
    </citation>
    <scope>NUCLEOTIDE SEQUENCE [LARGE SCALE GENOMIC DNA]</scope>
    <source>
        <strain evidence="2 3">PeD5</strain>
    </source>
</reference>
<sequence length="284" mass="30117">MAERLLLTGAGGFVGRALPAALAARGFAVHAVSGRLHADLLQEADQAALLREVKPAVIVHAAWYVVHGRFWTAAENTDWLEASTALARRFAEQGGRRFIGIGTCAEYATEPDEVLWAESRPIAPTTPYGIAKAALAARLMALEGLSTAWARLFHLFGPGEHPDRLVPSIAAALREGREARCASGRPVRDFASTWFVGDAVAALTASTVTGAVNIGTGEGRSIRDIAETLARLAGRPDLLSMGALPDRPGEVPRMVADTARLRREVGFAAAPETDAALARLLREG</sequence>
<evidence type="ECO:0000313" key="3">
    <source>
        <dbReference type="Proteomes" id="UP000475385"/>
    </source>
</evidence>
<dbReference type="RefSeq" id="WP_164692874.1">
    <property type="nucleotide sequence ID" value="NZ_JAAIKB010000001.1"/>
</dbReference>